<evidence type="ECO:0000256" key="3">
    <source>
        <dbReference type="ARBA" id="ARBA00022833"/>
    </source>
</evidence>
<protein>
    <recommendedName>
        <fullName evidence="6">RING-type domain-containing protein</fullName>
    </recommendedName>
</protein>
<dbReference type="AlphaFoldDB" id="A0A6A6I675"/>
<evidence type="ECO:0000256" key="5">
    <source>
        <dbReference type="SAM" id="MobiDB-lite"/>
    </source>
</evidence>
<dbReference type="Proteomes" id="UP000800094">
    <property type="component" value="Unassembled WGS sequence"/>
</dbReference>
<keyword evidence="3" id="KW-0862">Zinc</keyword>
<dbReference type="InterPro" id="IPR001841">
    <property type="entry name" value="Znf_RING"/>
</dbReference>
<dbReference type="RefSeq" id="XP_033681049.1">
    <property type="nucleotide sequence ID" value="XM_033829562.1"/>
</dbReference>
<sequence length="378" mass="43275">MDFIDIEARNANAHASSKAGAMMTKYDFTPADVDNFIQSLPPELTELCEIHDSADEILNRLRGIMRLLCAGLTKRSRDALEVFTVCRQNLSRLIGEVKSLIGPGRLRSYLHYQMLLHPYRRMPLASYMLILSCSSSKLRLNEMFRVASERFMEWQERVNDSDTILLDPELLPAELFEASLVRATEPSEAVDEACVVCGSPFEFQPCEAAGSTPVSPCSAMRTPCNHHFCYECLRLWRLEASKGTYRCPMCRSCLVCGKPNCTFHIVSEEHARPYPLQEFLEVHFEGVKSRPPPYYGFDPIALRRIRETTRHLRVEYGYYHLRIEDPTISEKEKEHCEDRMDKAMREIVKTIIHVLDQTGAPTARPSSLRRSDGCNRAE</sequence>
<dbReference type="EMBL" id="ML987199">
    <property type="protein sequence ID" value="KAF2246045.1"/>
    <property type="molecule type" value="Genomic_DNA"/>
</dbReference>
<evidence type="ECO:0000313" key="7">
    <source>
        <dbReference type="EMBL" id="KAF2246045.1"/>
    </source>
</evidence>
<reference evidence="7" key="1">
    <citation type="journal article" date="2020" name="Stud. Mycol.">
        <title>101 Dothideomycetes genomes: a test case for predicting lifestyles and emergence of pathogens.</title>
        <authorList>
            <person name="Haridas S."/>
            <person name="Albert R."/>
            <person name="Binder M."/>
            <person name="Bloem J."/>
            <person name="Labutti K."/>
            <person name="Salamov A."/>
            <person name="Andreopoulos B."/>
            <person name="Baker S."/>
            <person name="Barry K."/>
            <person name="Bills G."/>
            <person name="Bluhm B."/>
            <person name="Cannon C."/>
            <person name="Castanera R."/>
            <person name="Culley D."/>
            <person name="Daum C."/>
            <person name="Ezra D."/>
            <person name="Gonzalez J."/>
            <person name="Henrissat B."/>
            <person name="Kuo A."/>
            <person name="Liang C."/>
            <person name="Lipzen A."/>
            <person name="Lutzoni F."/>
            <person name="Magnuson J."/>
            <person name="Mondo S."/>
            <person name="Nolan M."/>
            <person name="Ohm R."/>
            <person name="Pangilinan J."/>
            <person name="Park H.-J."/>
            <person name="Ramirez L."/>
            <person name="Alfaro M."/>
            <person name="Sun H."/>
            <person name="Tritt A."/>
            <person name="Yoshinaga Y."/>
            <person name="Zwiers L.-H."/>
            <person name="Turgeon B."/>
            <person name="Goodwin S."/>
            <person name="Spatafora J."/>
            <person name="Crous P."/>
            <person name="Grigoriev I."/>
        </authorList>
    </citation>
    <scope>NUCLEOTIDE SEQUENCE</scope>
    <source>
        <strain evidence="7">CBS 122368</strain>
    </source>
</reference>
<evidence type="ECO:0000256" key="2">
    <source>
        <dbReference type="ARBA" id="ARBA00022771"/>
    </source>
</evidence>
<dbReference type="SMART" id="SM00184">
    <property type="entry name" value="RING"/>
    <property type="match status" value="1"/>
</dbReference>
<dbReference type="PROSITE" id="PS00518">
    <property type="entry name" value="ZF_RING_1"/>
    <property type="match status" value="1"/>
</dbReference>
<dbReference type="SUPFAM" id="SSF57850">
    <property type="entry name" value="RING/U-box"/>
    <property type="match status" value="1"/>
</dbReference>
<keyword evidence="2 4" id="KW-0863">Zinc-finger</keyword>
<evidence type="ECO:0000256" key="1">
    <source>
        <dbReference type="ARBA" id="ARBA00022723"/>
    </source>
</evidence>
<keyword evidence="8" id="KW-1185">Reference proteome</keyword>
<keyword evidence="1" id="KW-0479">Metal-binding</keyword>
<feature type="region of interest" description="Disordered" evidence="5">
    <location>
        <begin position="359"/>
        <end position="378"/>
    </location>
</feature>
<dbReference type="OrthoDB" id="3796845at2759"/>
<evidence type="ECO:0000259" key="6">
    <source>
        <dbReference type="PROSITE" id="PS50089"/>
    </source>
</evidence>
<evidence type="ECO:0000256" key="4">
    <source>
        <dbReference type="PROSITE-ProRule" id="PRU00175"/>
    </source>
</evidence>
<proteinExistence type="predicted"/>
<feature type="domain" description="RING-type" evidence="6">
    <location>
        <begin position="194"/>
        <end position="251"/>
    </location>
</feature>
<organism evidence="7 8">
    <name type="scientific">Trematosphaeria pertusa</name>
    <dbReference type="NCBI Taxonomy" id="390896"/>
    <lineage>
        <taxon>Eukaryota</taxon>
        <taxon>Fungi</taxon>
        <taxon>Dikarya</taxon>
        <taxon>Ascomycota</taxon>
        <taxon>Pezizomycotina</taxon>
        <taxon>Dothideomycetes</taxon>
        <taxon>Pleosporomycetidae</taxon>
        <taxon>Pleosporales</taxon>
        <taxon>Massarineae</taxon>
        <taxon>Trematosphaeriaceae</taxon>
        <taxon>Trematosphaeria</taxon>
    </lineage>
</organism>
<dbReference type="GO" id="GO:0008270">
    <property type="term" value="F:zinc ion binding"/>
    <property type="evidence" value="ECO:0007669"/>
    <property type="project" value="UniProtKB-KW"/>
</dbReference>
<accession>A0A6A6I675</accession>
<evidence type="ECO:0000313" key="8">
    <source>
        <dbReference type="Proteomes" id="UP000800094"/>
    </source>
</evidence>
<dbReference type="InterPro" id="IPR013083">
    <property type="entry name" value="Znf_RING/FYVE/PHD"/>
</dbReference>
<gene>
    <name evidence="7" type="ORF">BU26DRAFT_521565</name>
</gene>
<name>A0A6A6I675_9PLEO</name>
<feature type="compositionally biased region" description="Basic and acidic residues" evidence="5">
    <location>
        <begin position="369"/>
        <end position="378"/>
    </location>
</feature>
<dbReference type="GeneID" id="54582892"/>
<dbReference type="Gene3D" id="3.30.40.10">
    <property type="entry name" value="Zinc/RING finger domain, C3HC4 (zinc finger)"/>
    <property type="match status" value="1"/>
</dbReference>
<dbReference type="PROSITE" id="PS50089">
    <property type="entry name" value="ZF_RING_2"/>
    <property type="match status" value="1"/>
</dbReference>
<dbReference type="InterPro" id="IPR017907">
    <property type="entry name" value="Znf_RING_CS"/>
</dbReference>